<evidence type="ECO:0000313" key="2">
    <source>
        <dbReference type="EMBL" id="MFC4656849.1"/>
    </source>
</evidence>
<dbReference type="Pfam" id="PF19526">
    <property type="entry name" value="Slr4"/>
    <property type="match status" value="1"/>
</dbReference>
<dbReference type="Proteomes" id="UP001595962">
    <property type="component" value="Unassembled WGS sequence"/>
</dbReference>
<feature type="chain" id="PRO_5046280666" evidence="1">
    <location>
        <begin position="23"/>
        <end position="461"/>
    </location>
</feature>
<organism evidence="2 3">
    <name type="scientific">Rheinheimera marina</name>
    <dbReference type="NCBI Taxonomy" id="1774958"/>
    <lineage>
        <taxon>Bacteria</taxon>
        <taxon>Pseudomonadati</taxon>
        <taxon>Pseudomonadota</taxon>
        <taxon>Gammaproteobacteria</taxon>
        <taxon>Chromatiales</taxon>
        <taxon>Chromatiaceae</taxon>
        <taxon>Rheinheimera</taxon>
    </lineage>
</organism>
<dbReference type="RefSeq" id="WP_377336310.1">
    <property type="nucleotide sequence ID" value="NZ_JBHSGB010000017.1"/>
</dbReference>
<evidence type="ECO:0000256" key="1">
    <source>
        <dbReference type="SAM" id="SignalP"/>
    </source>
</evidence>
<dbReference type="EMBL" id="JBHSGB010000017">
    <property type="protein sequence ID" value="MFC4656849.1"/>
    <property type="molecule type" value="Genomic_DNA"/>
</dbReference>
<dbReference type="InterPro" id="IPR045689">
    <property type="entry name" value="Slr4"/>
</dbReference>
<dbReference type="CDD" id="cd22554">
    <property type="entry name" value="Slr4-like"/>
    <property type="match status" value="1"/>
</dbReference>
<evidence type="ECO:0000313" key="3">
    <source>
        <dbReference type="Proteomes" id="UP001595962"/>
    </source>
</evidence>
<name>A0ABV9JRS5_9GAMM</name>
<comment type="caution">
    <text evidence="2">The sequence shown here is derived from an EMBL/GenBank/DDBJ whole genome shotgun (WGS) entry which is preliminary data.</text>
</comment>
<proteinExistence type="predicted"/>
<keyword evidence="3" id="KW-1185">Reference proteome</keyword>
<keyword evidence="1" id="KW-0732">Signal</keyword>
<protein>
    <submittedName>
        <fullName evidence="2">Uncharacterized protein</fullName>
    </submittedName>
</protein>
<accession>A0ABV9JRS5</accession>
<reference evidence="3" key="1">
    <citation type="journal article" date="2019" name="Int. J. Syst. Evol. Microbiol.">
        <title>The Global Catalogue of Microorganisms (GCM) 10K type strain sequencing project: providing services to taxonomists for standard genome sequencing and annotation.</title>
        <authorList>
            <consortium name="The Broad Institute Genomics Platform"/>
            <consortium name="The Broad Institute Genome Sequencing Center for Infectious Disease"/>
            <person name="Wu L."/>
            <person name="Ma J."/>
        </authorList>
    </citation>
    <scope>NUCLEOTIDE SEQUENCE [LARGE SCALE GENOMIC DNA]</scope>
    <source>
        <strain evidence="3">DT28</strain>
    </source>
</reference>
<sequence length="461" mass="46964">MKKVFKASLVATTIALAFAANAADVAIAPVTTVTNEAVLTKTVIPAATATITIYNRQELSAGDKVTLSFPLGTVLAAGDVITINKGAATASFTAPVVTGATATVGPKITYELALGNPLLANSKIDVVLPATYVPASGNVVYEAKDGFTGTVKDTTGSGTGTPNQAALIKTQAQEVVSLKTEFDGFVQRLARNLFVDTKGSAVSTTAAKAVLSVQQPTATVTAAIVANQDLVVLKADGSLAGLASVAISDGTNTVTVPAANFTASNPAAPTVLDTATFDVSAGAPAALVAGTATAADWTITATAAAAPATIPLRTFTVTRKVTYDGVAPTADHVSTTAFAAGEFQLDATLVNVPYLPVGYEQFSSTVEISNLSAADAEVSVEAVGKTGKKYGPVVLSKKAAKGAVTSFFESDFFTAFGLAKGSNEKLSISFAIDANEKDITVVPYYREGTARVNVIADQYKK</sequence>
<feature type="signal peptide" evidence="1">
    <location>
        <begin position="1"/>
        <end position="22"/>
    </location>
</feature>
<gene>
    <name evidence="2" type="ORF">ACFO3I_17660</name>
</gene>